<dbReference type="PANTHER" id="PTHR28055:SF1">
    <property type="entry name" value="ALTERED INHERITANCE OF MITOCHONDRIA PROTEIN 41, MITOCHONDRIAL"/>
    <property type="match status" value="1"/>
</dbReference>
<name>A0ABW9G4R6_9GAMM</name>
<accession>A0ABW9G4R6</accession>
<reference evidence="1 2" key="1">
    <citation type="journal article" date="2013" name="Int. J. Syst. Evol. Microbiol.">
        <title>Celerinatantimonas yamalensis sp. nov., a cold-adapted diazotrophic bacterium from a cold permafrost brine.</title>
        <authorList>
            <person name="Shcherbakova V."/>
            <person name="Chuvilskaya N."/>
            <person name="Rivkina E."/>
            <person name="Demidov N."/>
            <person name="Uchaeva V."/>
            <person name="Suetin S."/>
            <person name="Suzina N."/>
            <person name="Gilichinsky D."/>
        </authorList>
    </citation>
    <scope>NUCLEOTIDE SEQUENCE [LARGE SCALE GENOMIC DNA]</scope>
    <source>
        <strain evidence="1 2">C7</strain>
    </source>
</reference>
<dbReference type="Gene3D" id="1.10.1510.10">
    <property type="entry name" value="Uncharacterised protein YqeY/AIM41 PF09424, N-terminal domain"/>
    <property type="match status" value="1"/>
</dbReference>
<dbReference type="EMBL" id="JBEQCT010000002">
    <property type="protein sequence ID" value="MFM2484669.1"/>
    <property type="molecule type" value="Genomic_DNA"/>
</dbReference>
<comment type="caution">
    <text evidence="1">The sequence shown here is derived from an EMBL/GenBank/DDBJ whole genome shotgun (WGS) entry which is preliminary data.</text>
</comment>
<sequence length="147" mass="16155">MSLKVQLQDAQKDALRAKAKARLSTLRMVMAAIKQREVDERIELSDEQIIAIITKQVKQRQDAAQQYHDAGREDLAEHELAEIPVLQEFLPKPLTEDEVAELIALAIEQTGASGVGDMGKVMGVLKPQVQGRADMGAISGLVRSKLN</sequence>
<dbReference type="PANTHER" id="PTHR28055">
    <property type="entry name" value="ALTERED INHERITANCE OF MITOCHONDRIA PROTEIN 41, MITOCHONDRIAL"/>
    <property type="match status" value="1"/>
</dbReference>
<dbReference type="Proteomes" id="UP001629953">
    <property type="component" value="Unassembled WGS sequence"/>
</dbReference>
<evidence type="ECO:0000313" key="2">
    <source>
        <dbReference type="Proteomes" id="UP001629953"/>
    </source>
</evidence>
<organism evidence="1 2">
    <name type="scientific">Celerinatantimonas yamalensis</name>
    <dbReference type="NCBI Taxonomy" id="559956"/>
    <lineage>
        <taxon>Bacteria</taxon>
        <taxon>Pseudomonadati</taxon>
        <taxon>Pseudomonadota</taxon>
        <taxon>Gammaproteobacteria</taxon>
        <taxon>Celerinatantimonadaceae</taxon>
        <taxon>Celerinatantimonas</taxon>
    </lineage>
</organism>
<gene>
    <name evidence="1" type="ORF">ABUE30_06250</name>
</gene>
<dbReference type="SUPFAM" id="SSF89095">
    <property type="entry name" value="GatB/YqeY motif"/>
    <property type="match status" value="1"/>
</dbReference>
<protein>
    <submittedName>
        <fullName evidence="1">GatB/YqeY domain-containing protein</fullName>
    </submittedName>
</protein>
<evidence type="ECO:0000313" key="1">
    <source>
        <dbReference type="EMBL" id="MFM2484669.1"/>
    </source>
</evidence>
<dbReference type="Pfam" id="PF09424">
    <property type="entry name" value="YqeY"/>
    <property type="match status" value="1"/>
</dbReference>
<keyword evidence="2" id="KW-1185">Reference proteome</keyword>
<dbReference type="RefSeq" id="WP_408622855.1">
    <property type="nucleotide sequence ID" value="NZ_JBEQCT010000002.1"/>
</dbReference>
<proteinExistence type="predicted"/>
<dbReference type="InterPro" id="IPR042184">
    <property type="entry name" value="YqeY/Aim41_N"/>
</dbReference>
<dbReference type="InterPro" id="IPR019004">
    <property type="entry name" value="YqeY/Aim41"/>
</dbReference>
<dbReference type="InterPro" id="IPR023168">
    <property type="entry name" value="GatB_Yqey_C_2"/>
</dbReference>
<dbReference type="Gene3D" id="1.10.10.410">
    <property type="match status" value="1"/>
</dbReference>
<dbReference type="InterPro" id="IPR003789">
    <property type="entry name" value="Asn/Gln_tRNA_amidoTrase-B-like"/>
</dbReference>